<evidence type="ECO:0000256" key="3">
    <source>
        <dbReference type="ARBA" id="ARBA00023015"/>
    </source>
</evidence>
<dbReference type="Proteomes" id="UP001064206">
    <property type="component" value="Chromosome"/>
</dbReference>
<keyword evidence="3" id="KW-0805">Transcription regulation</keyword>
<reference evidence="9" key="2">
    <citation type="submission" date="2022-09" db="EMBL/GenBank/DDBJ databases">
        <title>Multidrug resistance Raoultella ornithinolytica Strain MQB_Silv_108.</title>
        <authorList>
            <person name="Quintela-Baluja M."/>
        </authorList>
    </citation>
    <scope>NUCLEOTIDE SEQUENCE</scope>
    <source>
        <strain evidence="9">MQB_Silv_108</strain>
    </source>
</reference>
<dbReference type="FunFam" id="1.10.10.10:FF:000279">
    <property type="entry name" value="Transcriptional regulator, ArsR family"/>
    <property type="match status" value="1"/>
</dbReference>
<evidence type="ECO:0000313" key="9">
    <source>
        <dbReference type="EMBL" id="UXE40444.1"/>
    </source>
</evidence>
<dbReference type="SMART" id="SM00418">
    <property type="entry name" value="HTH_ARSR"/>
    <property type="match status" value="1"/>
</dbReference>
<dbReference type="InterPro" id="IPR011991">
    <property type="entry name" value="ArsR-like_HTH"/>
</dbReference>
<dbReference type="PANTHER" id="PTHR33154:SF18">
    <property type="entry name" value="ARSENICAL RESISTANCE OPERON REPRESSOR"/>
    <property type="match status" value="1"/>
</dbReference>
<evidence type="ECO:0000313" key="12">
    <source>
        <dbReference type="Proteomes" id="UP001350972"/>
    </source>
</evidence>
<evidence type="ECO:0000256" key="2">
    <source>
        <dbReference type="ARBA" id="ARBA00022849"/>
    </source>
</evidence>
<dbReference type="EMBL" id="CP104450">
    <property type="protein sequence ID" value="UXE40444.1"/>
    <property type="molecule type" value="Genomic_DNA"/>
</dbReference>
<organism evidence="8 11">
    <name type="scientific">Raoultella ornithinolytica</name>
    <name type="common">Klebsiella ornithinolytica</name>
    <dbReference type="NCBI Taxonomy" id="54291"/>
    <lineage>
        <taxon>Bacteria</taxon>
        <taxon>Pseudomonadati</taxon>
        <taxon>Pseudomonadota</taxon>
        <taxon>Gammaproteobacteria</taxon>
        <taxon>Enterobacterales</taxon>
        <taxon>Enterobacteriaceae</taxon>
        <taxon>Klebsiella/Raoultella group</taxon>
        <taxon>Raoultella</taxon>
    </lineage>
</organism>
<dbReference type="CDD" id="cd00090">
    <property type="entry name" value="HTH_ARSR"/>
    <property type="match status" value="1"/>
</dbReference>
<dbReference type="PROSITE" id="PS50987">
    <property type="entry name" value="HTH_ARSR_2"/>
    <property type="match status" value="1"/>
</dbReference>
<dbReference type="InterPro" id="IPR018334">
    <property type="entry name" value="ArsR_HTH"/>
</dbReference>
<keyword evidence="5" id="KW-0804">Transcription</keyword>
<keyword evidence="12" id="KW-1185">Reference proteome</keyword>
<dbReference type="PRINTS" id="PR00778">
    <property type="entry name" value="HTHARSR"/>
</dbReference>
<dbReference type="EMBL" id="CP145163">
    <property type="protein sequence ID" value="WWC13883.1"/>
    <property type="molecule type" value="Genomic_DNA"/>
</dbReference>
<dbReference type="NCBIfam" id="NF033788">
    <property type="entry name" value="HTH_metalloreg"/>
    <property type="match status" value="1"/>
</dbReference>
<dbReference type="InterPro" id="IPR036388">
    <property type="entry name" value="WH-like_DNA-bd_sf"/>
</dbReference>
<dbReference type="EMBL" id="NKYI01000024">
    <property type="protein sequence ID" value="PIK83067.1"/>
    <property type="molecule type" value="Genomic_DNA"/>
</dbReference>
<proteinExistence type="predicted"/>
<keyword evidence="2" id="KW-0059">Arsenical resistance</keyword>
<evidence type="ECO:0000256" key="5">
    <source>
        <dbReference type="ARBA" id="ARBA00023163"/>
    </source>
</evidence>
<dbReference type="PANTHER" id="PTHR33154">
    <property type="entry name" value="TRANSCRIPTIONAL REGULATOR, ARSR FAMILY"/>
    <property type="match status" value="1"/>
</dbReference>
<evidence type="ECO:0000313" key="8">
    <source>
        <dbReference type="EMBL" id="PIK83067.1"/>
    </source>
</evidence>
<evidence type="ECO:0000256" key="4">
    <source>
        <dbReference type="ARBA" id="ARBA00023125"/>
    </source>
</evidence>
<protein>
    <recommendedName>
        <fullName evidence="6">Arsenical resistance operon repressor</fullName>
    </recommendedName>
</protein>
<dbReference type="RefSeq" id="WP_004862888.1">
    <property type="nucleotide sequence ID" value="NZ_ABSBPM020000001.1"/>
</dbReference>
<evidence type="ECO:0000259" key="7">
    <source>
        <dbReference type="PROSITE" id="PS50987"/>
    </source>
</evidence>
<dbReference type="NCBIfam" id="NF007528">
    <property type="entry name" value="PRK10141.1"/>
    <property type="match status" value="1"/>
</dbReference>
<evidence type="ECO:0000313" key="10">
    <source>
        <dbReference type="EMBL" id="WWC13883.1"/>
    </source>
</evidence>
<accession>A0A225TXT7</accession>
<dbReference type="AlphaFoldDB" id="A0A225TXT7"/>
<name>A0A225TXT7_RAOOR</name>
<evidence type="ECO:0000256" key="1">
    <source>
        <dbReference type="ARBA" id="ARBA00011432"/>
    </source>
</evidence>
<dbReference type="GeneID" id="93753681"/>
<evidence type="ECO:0000256" key="6">
    <source>
        <dbReference type="ARBA" id="ARBA00039566"/>
    </source>
</evidence>
<dbReference type="PROSITE" id="PS00846">
    <property type="entry name" value="HTH_ARSR_1"/>
    <property type="match status" value="1"/>
</dbReference>
<feature type="domain" description="HTH arsR-type" evidence="7">
    <location>
        <begin position="1"/>
        <end position="90"/>
    </location>
</feature>
<comment type="subunit">
    <text evidence="1">Binds DNA as a homodimer.</text>
</comment>
<gene>
    <name evidence="8" type="ORF">CFY86_15565</name>
    <name evidence="10" type="ORF">LM286_11505</name>
    <name evidence="9" type="ORF">N2J37_12200</name>
</gene>
<dbReference type="Proteomes" id="UP000229713">
    <property type="component" value="Unassembled WGS sequence"/>
</dbReference>
<dbReference type="InterPro" id="IPR036390">
    <property type="entry name" value="WH_DNA-bd_sf"/>
</dbReference>
<reference evidence="8 11" key="1">
    <citation type="submission" date="2017-07" db="EMBL/GenBank/DDBJ databases">
        <title>Raoultella ornithinolytica strain HH3 draft genome.</title>
        <authorList>
            <person name="Duceppe M.-O."/>
            <person name="Huang H."/>
            <person name="Phipps-Todd B."/>
        </authorList>
    </citation>
    <scope>NUCLEOTIDE SEQUENCE [LARGE SCALE GENOMIC DNA]</scope>
    <source>
        <strain evidence="8 11">HH3</strain>
    </source>
</reference>
<keyword evidence="4" id="KW-0238">DNA-binding</keyword>
<dbReference type="InterPro" id="IPR051081">
    <property type="entry name" value="HTH_MetalResp_TranReg"/>
</dbReference>
<dbReference type="GO" id="GO:0003677">
    <property type="term" value="F:DNA binding"/>
    <property type="evidence" value="ECO:0007669"/>
    <property type="project" value="UniProtKB-KW"/>
</dbReference>
<sequence>MPHPLEVFKILSDATRLTIVMLLREQGELCVCDICALTAESQPKISRHMAILREGGLVLDRREGKWVHYRLSPHMPAWAAEIIDSAWRCLRDEVRARVADASPSSC</sequence>
<dbReference type="SUPFAM" id="SSF46785">
    <property type="entry name" value="Winged helix' DNA-binding domain"/>
    <property type="match status" value="1"/>
</dbReference>
<reference evidence="10 12" key="3">
    <citation type="submission" date="2024-02" db="EMBL/GenBank/DDBJ databases">
        <title>Tn5403 promotes plasmid rearrangements and degradation of the Klebsiella pneumoniae carbapenemase (KPC) transposon Tn4401.</title>
        <authorList>
            <person name="Sheppard A.E."/>
            <person name="Barry K.E."/>
            <person name="Parikh H.I."/>
            <person name="Vegesana K."/>
            <person name="Sebra R."/>
            <person name="George S."/>
            <person name="Sanderson N.D."/>
            <person name="Stoesser N."/>
            <person name="Eyre D.W."/>
            <person name="Crook D.W."/>
            <person name="Walker A.S."/>
            <person name="Mathers A.J."/>
        </authorList>
    </citation>
    <scope>NUCLEOTIDE SEQUENCE [LARGE SCALE GENOMIC DNA]</scope>
    <source>
        <strain evidence="10 12">CAV1921</strain>
    </source>
</reference>
<dbReference type="GO" id="GO:0003700">
    <property type="term" value="F:DNA-binding transcription factor activity"/>
    <property type="evidence" value="ECO:0007669"/>
    <property type="project" value="InterPro"/>
</dbReference>
<dbReference type="Gene3D" id="1.10.10.10">
    <property type="entry name" value="Winged helix-like DNA-binding domain superfamily/Winged helix DNA-binding domain"/>
    <property type="match status" value="1"/>
</dbReference>
<dbReference type="GO" id="GO:0046685">
    <property type="term" value="P:response to arsenic-containing substance"/>
    <property type="evidence" value="ECO:0007669"/>
    <property type="project" value="UniProtKB-KW"/>
</dbReference>
<dbReference type="Proteomes" id="UP001350972">
    <property type="component" value="Chromosome"/>
</dbReference>
<dbReference type="InterPro" id="IPR001845">
    <property type="entry name" value="HTH_ArsR_DNA-bd_dom"/>
</dbReference>
<dbReference type="Pfam" id="PF01022">
    <property type="entry name" value="HTH_5"/>
    <property type="match status" value="1"/>
</dbReference>
<evidence type="ECO:0000313" key="11">
    <source>
        <dbReference type="Proteomes" id="UP000229713"/>
    </source>
</evidence>
<dbReference type="PaxDb" id="1286170-RORB6_04715"/>